<accession>A0A2K9ZC05</accession>
<evidence type="ECO:0000313" key="1">
    <source>
        <dbReference type="EMBL" id="AUW45759.1"/>
    </source>
</evidence>
<dbReference type="EMBL" id="CP025013">
    <property type="protein sequence ID" value="AUW45759.1"/>
    <property type="molecule type" value="Genomic_DNA"/>
</dbReference>
<name>A0A2K9ZC05_RHILE</name>
<geneLocation type="plasmid" evidence="2">
    <name>prln1</name>
</geneLocation>
<sequence>MTSPHFRAALIRLSYFDLMSSHSLEGQTWEVEMLATINSS</sequence>
<reference evidence="1 2" key="1">
    <citation type="submission" date="2017-11" db="EMBL/GenBank/DDBJ databases">
        <title>Complete genome of Rhizobium leguminosarum Norway, an ineffective micro-symbiont.</title>
        <authorList>
            <person name="Hoffrichter A."/>
            <person name="Liang J."/>
            <person name="Brachmann A."/>
            <person name="Marin M."/>
        </authorList>
    </citation>
    <scope>NUCLEOTIDE SEQUENCE [LARGE SCALE GENOMIC DNA]</scope>
    <source>
        <strain evidence="1 2">Norway</strain>
        <plasmid evidence="2">Plasmid prln1</plasmid>
    </source>
</reference>
<protein>
    <submittedName>
        <fullName evidence="1">Uncharacterized protein</fullName>
    </submittedName>
</protein>
<gene>
    <name evidence="1" type="ORF">CUJ84_pRLN1000292</name>
</gene>
<evidence type="ECO:0000313" key="2">
    <source>
        <dbReference type="Proteomes" id="UP000238523"/>
    </source>
</evidence>
<proteinExistence type="predicted"/>
<dbReference type="AlphaFoldDB" id="A0A2K9ZC05"/>
<dbReference type="Proteomes" id="UP000238523">
    <property type="component" value="Plasmid pRLN1"/>
</dbReference>
<organism evidence="1 2">
    <name type="scientific">Rhizobium leguminosarum</name>
    <dbReference type="NCBI Taxonomy" id="384"/>
    <lineage>
        <taxon>Bacteria</taxon>
        <taxon>Pseudomonadati</taxon>
        <taxon>Pseudomonadota</taxon>
        <taxon>Alphaproteobacteria</taxon>
        <taxon>Hyphomicrobiales</taxon>
        <taxon>Rhizobiaceae</taxon>
        <taxon>Rhizobium/Agrobacterium group</taxon>
        <taxon>Rhizobium</taxon>
    </lineage>
</organism>
<keyword evidence="1" id="KW-0614">Plasmid</keyword>